<dbReference type="RefSeq" id="WP_108894031.1">
    <property type="nucleotide sequence ID" value="NZ_ONZF01000003.1"/>
</dbReference>
<organism evidence="5 6">
    <name type="scientific">Palleronia abyssalis</name>
    <dbReference type="NCBI Taxonomy" id="1501240"/>
    <lineage>
        <taxon>Bacteria</taxon>
        <taxon>Pseudomonadati</taxon>
        <taxon>Pseudomonadota</taxon>
        <taxon>Alphaproteobacteria</taxon>
        <taxon>Rhodobacterales</taxon>
        <taxon>Roseobacteraceae</taxon>
        <taxon>Palleronia</taxon>
    </lineage>
</organism>
<dbReference type="GO" id="GO:0050661">
    <property type="term" value="F:NADP binding"/>
    <property type="evidence" value="ECO:0007669"/>
    <property type="project" value="InterPro"/>
</dbReference>
<dbReference type="Gene3D" id="3.40.50.720">
    <property type="entry name" value="NAD(P)-binding Rossmann-like Domain"/>
    <property type="match status" value="1"/>
</dbReference>
<feature type="domain" description="Phosphogluconate dehydrogenase NAD-binding putative C-terminal" evidence="4">
    <location>
        <begin position="194"/>
        <end position="265"/>
    </location>
</feature>
<dbReference type="InterPro" id="IPR015814">
    <property type="entry name" value="Pgluconate_DH_NAD-bd_C"/>
</dbReference>
<dbReference type="InterPro" id="IPR015815">
    <property type="entry name" value="HIBADH-related"/>
</dbReference>
<dbReference type="GO" id="GO:0016491">
    <property type="term" value="F:oxidoreductase activity"/>
    <property type="evidence" value="ECO:0007669"/>
    <property type="project" value="UniProtKB-KW"/>
</dbReference>
<evidence type="ECO:0000259" key="4">
    <source>
        <dbReference type="Pfam" id="PF09130"/>
    </source>
</evidence>
<evidence type="ECO:0000313" key="6">
    <source>
        <dbReference type="Proteomes" id="UP000244912"/>
    </source>
</evidence>
<gene>
    <name evidence="5" type="ORF">PAA8504_02038</name>
</gene>
<dbReference type="InterPro" id="IPR013328">
    <property type="entry name" value="6PGD_dom2"/>
</dbReference>
<dbReference type="Pfam" id="PF03446">
    <property type="entry name" value="NAD_binding_2"/>
    <property type="match status" value="1"/>
</dbReference>
<reference evidence="5 6" key="1">
    <citation type="submission" date="2018-03" db="EMBL/GenBank/DDBJ databases">
        <authorList>
            <person name="Keele B.F."/>
        </authorList>
    </citation>
    <scope>NUCLEOTIDE SEQUENCE [LARGE SCALE GENOMIC DNA]</scope>
    <source>
        <strain evidence="5 6">CECT 8504</strain>
    </source>
</reference>
<keyword evidence="1" id="KW-0560">Oxidoreductase</keyword>
<dbReference type="OrthoDB" id="4333at2"/>
<evidence type="ECO:0008006" key="7">
    <source>
        <dbReference type="Google" id="ProtNLM"/>
    </source>
</evidence>
<proteinExistence type="predicted"/>
<evidence type="ECO:0000256" key="2">
    <source>
        <dbReference type="PIRSR" id="PIRSR000103-1"/>
    </source>
</evidence>
<dbReference type="SUPFAM" id="SSF48179">
    <property type="entry name" value="6-phosphogluconate dehydrogenase C-terminal domain-like"/>
    <property type="match status" value="1"/>
</dbReference>
<dbReference type="AlphaFoldDB" id="A0A2R8BVQ3"/>
<dbReference type="Gene3D" id="1.10.1040.10">
    <property type="entry name" value="N-(1-d-carboxylethyl)-l-norvaline Dehydrogenase, domain 2"/>
    <property type="match status" value="1"/>
</dbReference>
<dbReference type="PIRSF" id="PIRSF000103">
    <property type="entry name" value="HIBADH"/>
    <property type="match status" value="1"/>
</dbReference>
<evidence type="ECO:0000259" key="3">
    <source>
        <dbReference type="Pfam" id="PF03446"/>
    </source>
</evidence>
<dbReference type="SUPFAM" id="SSF51735">
    <property type="entry name" value="NAD(P)-binding Rossmann-fold domains"/>
    <property type="match status" value="1"/>
</dbReference>
<accession>A0A2R8BVQ3</accession>
<dbReference type="InterPro" id="IPR008927">
    <property type="entry name" value="6-PGluconate_DH-like_C_sf"/>
</dbReference>
<evidence type="ECO:0000256" key="1">
    <source>
        <dbReference type="ARBA" id="ARBA00023002"/>
    </source>
</evidence>
<feature type="active site" evidence="2">
    <location>
        <position position="173"/>
    </location>
</feature>
<dbReference type="InterPro" id="IPR006115">
    <property type="entry name" value="6PGDH_NADP-bd"/>
</dbReference>
<dbReference type="Pfam" id="PF09130">
    <property type="entry name" value="DUF1932"/>
    <property type="match status" value="1"/>
</dbReference>
<dbReference type="Proteomes" id="UP000244912">
    <property type="component" value="Unassembled WGS sequence"/>
</dbReference>
<evidence type="ECO:0000313" key="5">
    <source>
        <dbReference type="EMBL" id="SPJ24210.1"/>
    </source>
</evidence>
<name>A0A2R8BVQ3_9RHOB</name>
<dbReference type="InterPro" id="IPR036291">
    <property type="entry name" value="NAD(P)-bd_dom_sf"/>
</dbReference>
<dbReference type="EMBL" id="ONZF01000003">
    <property type="protein sequence ID" value="SPJ24210.1"/>
    <property type="molecule type" value="Genomic_DNA"/>
</dbReference>
<keyword evidence="6" id="KW-1185">Reference proteome</keyword>
<protein>
    <recommendedName>
        <fullName evidence="7">3-hydroxyisobutyrate dehydrogenase</fullName>
    </recommendedName>
</protein>
<feature type="domain" description="6-phosphogluconate dehydrogenase NADP-binding" evidence="3">
    <location>
        <begin position="4"/>
        <end position="147"/>
    </location>
</feature>
<sequence length="288" mass="30025">MNGTIAFVGFGEAGQAFATGWSRSVGQVAAFDIKTDTSQTRAAMEARYAAAGVTGADRIEAALDGAERVFCLVTADCALEAARAGAGSVAPGTLWFDGNSCAPDTKRAAAEVIEGAGGRYVDMAIMAPVAGKKHRVPILLSGPHADVALSALTALDMQVRVVGDTVGQASSIKMIRSVMIKGIEALTAECFLSARRAGVGAEVLGSFEASDPGMEWPSRAAYNFERMMVHGKRRAAEMREVAKTVEALGLGGGMAAATAAWQDRVADTQANPSGDDLWQEVDRVLNRL</sequence>